<dbReference type="PANTHER" id="PTHR16156:SF9">
    <property type="entry name" value="AFTIPHILIN"/>
    <property type="match status" value="1"/>
</dbReference>
<dbReference type="GO" id="GO:0005829">
    <property type="term" value="C:cytosol"/>
    <property type="evidence" value="ECO:0007669"/>
    <property type="project" value="Ensembl"/>
</dbReference>
<keyword evidence="4" id="KW-1185">Reference proteome</keyword>
<feature type="compositionally biased region" description="Acidic residues" evidence="1">
    <location>
        <begin position="19"/>
        <end position="29"/>
    </location>
</feature>
<reference evidence="3" key="2">
    <citation type="submission" date="2025-08" db="UniProtKB">
        <authorList>
            <consortium name="Ensembl"/>
        </authorList>
    </citation>
    <scope>IDENTIFICATION</scope>
</reference>
<dbReference type="Pfam" id="PF15045">
    <property type="entry name" value="Clathrin_bdg"/>
    <property type="match status" value="1"/>
</dbReference>
<dbReference type="GeneTree" id="ENSGT00940000154186"/>
<evidence type="ECO:0000259" key="2">
    <source>
        <dbReference type="Pfam" id="PF15045"/>
    </source>
</evidence>
<gene>
    <name evidence="3" type="primary">AFTPH</name>
</gene>
<dbReference type="GO" id="GO:0030121">
    <property type="term" value="C:AP-1 adaptor complex"/>
    <property type="evidence" value="ECO:0000318"/>
    <property type="project" value="GO_Central"/>
</dbReference>
<dbReference type="InterPro" id="IPR029205">
    <property type="entry name" value="Clathrin-bd"/>
</dbReference>
<dbReference type="AlphaFoldDB" id="F6TY73"/>
<feature type="domain" description="Aftiphilin clathrin-binding box" evidence="2">
    <location>
        <begin position="690"/>
        <end position="758"/>
    </location>
</feature>
<dbReference type="PANTHER" id="PTHR16156">
    <property type="entry name" value="AFTIPHILIN A-RELATED"/>
    <property type="match status" value="1"/>
</dbReference>
<dbReference type="GO" id="GO:0030276">
    <property type="term" value="F:clathrin binding"/>
    <property type="evidence" value="ECO:0000318"/>
    <property type="project" value="GO_Central"/>
</dbReference>
<dbReference type="Proteomes" id="UP000002280">
    <property type="component" value="Chromosome 1"/>
</dbReference>
<accession>F6TY73</accession>
<proteinExistence type="predicted"/>
<dbReference type="GO" id="GO:0032588">
    <property type="term" value="C:trans-Golgi network membrane"/>
    <property type="evidence" value="ECO:0000318"/>
    <property type="project" value="GO_Central"/>
</dbReference>
<dbReference type="KEGG" id="mdo:100031847"/>
<reference evidence="3 4" key="1">
    <citation type="journal article" date="2007" name="Nature">
        <title>Genome of the marsupial Monodelphis domestica reveals innovation in non-coding sequences.</title>
        <authorList>
            <person name="Mikkelsen T.S."/>
            <person name="Wakefield M.J."/>
            <person name="Aken B."/>
            <person name="Amemiya C.T."/>
            <person name="Chang J.L."/>
            <person name="Duke S."/>
            <person name="Garber M."/>
            <person name="Gentles A.J."/>
            <person name="Goodstadt L."/>
            <person name="Heger A."/>
            <person name="Jurka J."/>
            <person name="Kamal M."/>
            <person name="Mauceli E."/>
            <person name="Searle S.M."/>
            <person name="Sharpe T."/>
            <person name="Baker M.L."/>
            <person name="Batzer M.A."/>
            <person name="Benos P.V."/>
            <person name="Belov K."/>
            <person name="Clamp M."/>
            <person name="Cook A."/>
            <person name="Cuff J."/>
            <person name="Das R."/>
            <person name="Davidow L."/>
            <person name="Deakin J.E."/>
            <person name="Fazzari M.J."/>
            <person name="Glass J.L."/>
            <person name="Grabherr M."/>
            <person name="Greally J.M."/>
            <person name="Gu W."/>
            <person name="Hore T.A."/>
            <person name="Huttley G.A."/>
            <person name="Kleber M."/>
            <person name="Jirtle R.L."/>
            <person name="Koina E."/>
            <person name="Lee J.T."/>
            <person name="Mahony S."/>
            <person name="Marra M.A."/>
            <person name="Miller R.D."/>
            <person name="Nicholls R.D."/>
            <person name="Oda M."/>
            <person name="Papenfuss A.T."/>
            <person name="Parra Z.E."/>
            <person name="Pollock D.D."/>
            <person name="Ray D.A."/>
            <person name="Schein J.E."/>
            <person name="Speed T.P."/>
            <person name="Thompson K."/>
            <person name="VandeBerg J.L."/>
            <person name="Wade C.M."/>
            <person name="Walker J.A."/>
            <person name="Waters P.D."/>
            <person name="Webber C."/>
            <person name="Weidman J.R."/>
            <person name="Xie X."/>
            <person name="Zody M.C."/>
            <person name="Baldwin J."/>
            <person name="Abdouelleil A."/>
            <person name="Abdulkadir J."/>
            <person name="Abebe A."/>
            <person name="Abera B."/>
            <person name="Abreu J."/>
            <person name="Acer S.C."/>
            <person name="Aftuck L."/>
            <person name="Alexander A."/>
            <person name="An P."/>
            <person name="Anderson E."/>
            <person name="Anderson S."/>
            <person name="Arachi H."/>
            <person name="Azer M."/>
            <person name="Bachantsang P."/>
            <person name="Barry A."/>
            <person name="Bayul T."/>
            <person name="Berlin A."/>
            <person name="Bessette D."/>
            <person name="Bloom T."/>
            <person name="Bloom T."/>
            <person name="Boguslavskiy L."/>
            <person name="Bonnet C."/>
            <person name="Boukhgalter B."/>
            <person name="Bourzgui I."/>
            <person name="Brown A."/>
            <person name="Cahill P."/>
            <person name="Channer S."/>
            <person name="Cheshatsang Y."/>
            <person name="Chuda L."/>
            <person name="Citroen M."/>
            <person name="Collymore A."/>
            <person name="Cooke P."/>
            <person name="Costello M."/>
            <person name="D'Aco K."/>
            <person name="Daza R."/>
            <person name="De Haan G."/>
            <person name="DeGray S."/>
            <person name="DeMaso C."/>
            <person name="Dhargay N."/>
            <person name="Dooley K."/>
            <person name="Dooley E."/>
            <person name="Doricent M."/>
            <person name="Dorje P."/>
            <person name="Dorjee K."/>
            <person name="Dupes A."/>
            <person name="Elong R."/>
            <person name="Falk J."/>
            <person name="Farina A."/>
            <person name="Faro S."/>
            <person name="Ferguson D."/>
            <person name="Fisher S."/>
            <person name="Foley C.D."/>
            <person name="Franke A."/>
            <person name="Friedrich D."/>
            <person name="Gadbois L."/>
            <person name="Gearin G."/>
            <person name="Gearin C.R."/>
            <person name="Giannoukos G."/>
            <person name="Goode T."/>
            <person name="Graham J."/>
            <person name="Grandbois E."/>
            <person name="Grewal S."/>
            <person name="Gyaltsen K."/>
            <person name="Hafez N."/>
            <person name="Hagos B."/>
            <person name="Hall J."/>
            <person name="Henson C."/>
            <person name="Hollinger A."/>
            <person name="Honan T."/>
            <person name="Huard M.D."/>
            <person name="Hughes L."/>
            <person name="Hurhula B."/>
            <person name="Husby M.E."/>
            <person name="Kamat A."/>
            <person name="Kanga B."/>
            <person name="Kashin S."/>
            <person name="Khazanovich D."/>
            <person name="Kisner P."/>
            <person name="Lance K."/>
            <person name="Lara M."/>
            <person name="Lee W."/>
            <person name="Lennon N."/>
            <person name="Letendre F."/>
            <person name="LeVine R."/>
            <person name="Lipovsky A."/>
            <person name="Liu X."/>
            <person name="Liu J."/>
            <person name="Liu S."/>
            <person name="Lokyitsang T."/>
            <person name="Lokyitsang Y."/>
            <person name="Lubonja R."/>
            <person name="Lui A."/>
            <person name="MacDonald P."/>
            <person name="Magnisalis V."/>
            <person name="Maru K."/>
            <person name="Matthews C."/>
            <person name="McCusker W."/>
            <person name="McDonough S."/>
            <person name="Mehta T."/>
            <person name="Meldrim J."/>
            <person name="Meneus L."/>
            <person name="Mihai O."/>
            <person name="Mihalev A."/>
            <person name="Mihova T."/>
            <person name="Mittelman R."/>
            <person name="Mlenga V."/>
            <person name="Montmayeur A."/>
            <person name="Mulrain L."/>
            <person name="Navidi A."/>
            <person name="Naylor J."/>
            <person name="Negash T."/>
            <person name="Nguyen T."/>
            <person name="Nguyen N."/>
            <person name="Nicol R."/>
            <person name="Norbu C."/>
            <person name="Norbu N."/>
            <person name="Novod N."/>
            <person name="O'Neill B."/>
            <person name="Osman S."/>
            <person name="Markiewicz E."/>
            <person name="Oyono O.L."/>
            <person name="Patti C."/>
            <person name="Phunkhang P."/>
            <person name="Pierre F."/>
            <person name="Priest M."/>
            <person name="Raghuraman S."/>
            <person name="Rege F."/>
            <person name="Reyes R."/>
            <person name="Rise C."/>
            <person name="Rogov P."/>
            <person name="Ross K."/>
            <person name="Ryan E."/>
            <person name="Settipalli S."/>
            <person name="Shea T."/>
            <person name="Sherpa N."/>
            <person name="Shi L."/>
            <person name="Shih D."/>
            <person name="Sparrow T."/>
            <person name="Spaulding J."/>
            <person name="Stalker J."/>
            <person name="Stange-Thomann N."/>
            <person name="Stavropoulos S."/>
            <person name="Stone C."/>
            <person name="Strader C."/>
            <person name="Tesfaye S."/>
            <person name="Thomson T."/>
            <person name="Thoulutsang Y."/>
            <person name="Thoulutsang D."/>
            <person name="Topham K."/>
            <person name="Topping I."/>
            <person name="Tsamla T."/>
            <person name="Vassiliev H."/>
            <person name="Vo A."/>
            <person name="Wangchuk T."/>
            <person name="Wangdi T."/>
            <person name="Weiand M."/>
            <person name="Wilkinson J."/>
            <person name="Wilson A."/>
            <person name="Yadav S."/>
            <person name="Young G."/>
            <person name="Yu Q."/>
            <person name="Zembek L."/>
            <person name="Zhong D."/>
            <person name="Zimmer A."/>
            <person name="Zwirko Z."/>
            <person name="Jaffe D.B."/>
            <person name="Alvarez P."/>
            <person name="Brockman W."/>
            <person name="Butler J."/>
            <person name="Chin C."/>
            <person name="Gnerre S."/>
            <person name="MacCallum I."/>
            <person name="Graves J.A."/>
            <person name="Ponting C.P."/>
            <person name="Breen M."/>
            <person name="Samollow P.B."/>
            <person name="Lander E.S."/>
            <person name="Lindblad-Toh K."/>
        </authorList>
    </citation>
    <scope>NUCLEOTIDE SEQUENCE [LARGE SCALE GENOMIC DNA]</scope>
</reference>
<dbReference type="Ensembl" id="ENSMODT00000004024.3">
    <property type="protein sequence ID" value="ENSMODP00000003938.2"/>
    <property type="gene ID" value="ENSMODG00000003235.4"/>
</dbReference>
<dbReference type="RefSeq" id="XP_016283523.1">
    <property type="nucleotide sequence ID" value="XM_016428037.2"/>
</dbReference>
<dbReference type="STRING" id="13616.ENSMODP00000003938"/>
<organism evidence="3 4">
    <name type="scientific">Monodelphis domestica</name>
    <name type="common">Gray short-tailed opossum</name>
    <dbReference type="NCBI Taxonomy" id="13616"/>
    <lineage>
        <taxon>Eukaryota</taxon>
        <taxon>Metazoa</taxon>
        <taxon>Chordata</taxon>
        <taxon>Craniata</taxon>
        <taxon>Vertebrata</taxon>
        <taxon>Euteleostomi</taxon>
        <taxon>Mammalia</taxon>
        <taxon>Metatheria</taxon>
        <taxon>Didelphimorphia</taxon>
        <taxon>Didelphidae</taxon>
        <taxon>Monodelphis</taxon>
    </lineage>
</organism>
<dbReference type="CTD" id="54812"/>
<protein>
    <submittedName>
        <fullName evidence="3">Aftiphilin</fullName>
    </submittedName>
</protein>
<reference evidence="3" key="3">
    <citation type="submission" date="2025-09" db="UniProtKB">
        <authorList>
            <consortium name="Ensembl"/>
        </authorList>
    </citation>
    <scope>IDENTIFICATION</scope>
</reference>
<dbReference type="GO" id="GO:0005654">
    <property type="term" value="C:nucleoplasm"/>
    <property type="evidence" value="ECO:0007669"/>
    <property type="project" value="Ensembl"/>
</dbReference>
<name>F6TY73_MONDO</name>
<dbReference type="FunCoup" id="F6TY73">
    <property type="interactions" value="1593"/>
</dbReference>
<dbReference type="GeneID" id="100031847"/>
<dbReference type="eggNOG" id="ENOG502QPXF">
    <property type="taxonomic scope" value="Eukaryota"/>
</dbReference>
<dbReference type="HOGENOM" id="CLU_017041_0_0_1"/>
<dbReference type="Bgee" id="ENSMODG00000003235">
    <property type="expression patterns" value="Expressed in spermatid and 18 other cell types or tissues"/>
</dbReference>
<dbReference type="OMA" id="FRTDMNI"/>
<sequence length="925" mass="101678">MEPDIIRMYSSSPPPLDNGADDDEEDEFGEFGGFSEVSPSGVGFVDFDAPEFTNSKEEFIPSNHFMPIHGFSENVDSFTSFKPIKNGNGKDSIAELPSLMKEQSDVLPSTTSKEIIQSRTSATLIDNIGSTGDLKEVIEQRDNVETSENFSSDSFRTDMKVVSHDKQIDSCNGEKSTCIEILTNGFAALDTVNPQEKEDLDIIDSKRLKSHSTELHLDSIPSPAEDFADFATFSKKERVQLEETRCEVLNVRGALTIQENNKINRIHEGNSVKQVSLDRSCENEEKTLVQENQVCISEISVVTNEKYDPSTLEQIESNTSTQSALNSIDTTDNAEMLSRREQCETDEKLDFLTFKCSTLCMDSIKTSETNDISYPSKEETVKFTDIQSTSIDLTEENVLDDSTDLKNGDSSNDFVSCSDTNEDDFGDFGTVSGATPPFVSGTQDSMSDITFEESSEQFLHFNEPGDDFGDFGDTDAAACQEEITFSQLELKQTSNIISEGYEVARKSSVSGIEPPSKLKNGCYTQVENLDLGPKIQDECSAFQDPDDFADFSSAGPNQATDWNAFDDEQKESYSWAAFGDEQTMESPHRKEACQSHRTGESIVSPVTQKTHTVPLATSQGTAVSDHSHESASSIQIALLNRLERIFEACFPSLPVPETKEGVTSLEHLLEASNTQIRTRETLGENWELLDVWTELQDIHDAYGLRYQWGGSHSNKKLLCSLGIDTRNILFTGNKKQPVIVPMYAAGLGMLEPTKEPLKPLSAAEKIASIGQAPLISPEMNACTSDQLQESLPPVQFDWSSSGLTNPLDASGGSTLLNLDFFGPVDDSSSSSSTTIPGVDPELYELTTSKLETANSSIKVTDAFARLMSTVEKTSTSTRKPKREERLSEEAAKVIASLPDLTFMHAKVLMFPATLTPSASCHEKAD</sequence>
<dbReference type="InterPro" id="IPR046359">
    <property type="entry name" value="Aftin-like"/>
</dbReference>
<dbReference type="InParanoid" id="F6TY73"/>
<evidence type="ECO:0000313" key="3">
    <source>
        <dbReference type="Ensembl" id="ENSMODP00000003938.2"/>
    </source>
</evidence>
<evidence type="ECO:0000313" key="4">
    <source>
        <dbReference type="Proteomes" id="UP000002280"/>
    </source>
</evidence>
<evidence type="ECO:0000256" key="1">
    <source>
        <dbReference type="SAM" id="MobiDB-lite"/>
    </source>
</evidence>
<feature type="region of interest" description="Disordered" evidence="1">
    <location>
        <begin position="1"/>
        <end position="35"/>
    </location>
</feature>
<dbReference type="OrthoDB" id="5917212at2759"/>